<name>A0A165Y1W1_9AGAM</name>
<evidence type="ECO:0000313" key="3">
    <source>
        <dbReference type="EMBL" id="KZP09120.1"/>
    </source>
</evidence>
<feature type="domain" description="DUF6589" evidence="2">
    <location>
        <begin position="292"/>
        <end position="614"/>
    </location>
</feature>
<sequence length="614" mass="69180">MQQILALTGGESGLHFHATTATAEQVAAFSLDDIAARTRRLAPDVWSLLDGLLAADPRAVERRLTAGKATARRAHGDEEMQGDMAELEERSDSEEERRREAPETPGGPSLRDLAEERYQALVTIKKVVCISIMAQSTNQRCNTLQSIVGIFLHSAGTPETVVELMSRLGISLTTTSINNAVSSLSSESVTVIQQVGRTLLAAYAYDNVDIDLKHAMPTGDVLHDTLVHLTSGTLLQLDHGVTREMLACSELLWKKSKHNPKGLASDIPPTTDYIRLLDIHPEADDHPSGLLRRERFNLWVFLRDLVMHGPQYFRKFRLNLPQPESINPIPLVKSRQVPARMMDINPSTNAMNATVLEDLFKQGGVGDPLERSGVTNLGDHVVLVHGDLLTGERINSLQETRSEEATPWRRFQFVVYVLGLFHFKMACADAIWRIFIQSKQSRNCVNSLMQYVSAIRPKETLKIETKPGFRRMHEVIEQVGIVSRLDCWRLEVAKLDSRFASLEEFAQSAPTWEQLYALAVTLVNEQVASGDSINLRQRPVAERDQQRENILLMQQYFLLYEEMSYALNEGDMGRVEDVFMPWVFIFKACGKHKYAAHIVRHLHNVHFVYPEGLK</sequence>
<accession>A0A165Y1W1</accession>
<evidence type="ECO:0000313" key="4">
    <source>
        <dbReference type="Proteomes" id="UP000076532"/>
    </source>
</evidence>
<dbReference type="AlphaFoldDB" id="A0A165Y1W1"/>
<evidence type="ECO:0000259" key="2">
    <source>
        <dbReference type="Pfam" id="PF20231"/>
    </source>
</evidence>
<reference evidence="3 4" key="1">
    <citation type="journal article" date="2016" name="Mol. Biol. Evol.">
        <title>Comparative Genomics of Early-Diverging Mushroom-Forming Fungi Provides Insights into the Origins of Lignocellulose Decay Capabilities.</title>
        <authorList>
            <person name="Nagy L.G."/>
            <person name="Riley R."/>
            <person name="Tritt A."/>
            <person name="Adam C."/>
            <person name="Daum C."/>
            <person name="Floudas D."/>
            <person name="Sun H."/>
            <person name="Yadav J.S."/>
            <person name="Pangilinan J."/>
            <person name="Larsson K.H."/>
            <person name="Matsuura K."/>
            <person name="Barry K."/>
            <person name="Labutti K."/>
            <person name="Kuo R."/>
            <person name="Ohm R.A."/>
            <person name="Bhattacharya S.S."/>
            <person name="Shirouzu T."/>
            <person name="Yoshinaga Y."/>
            <person name="Martin F.M."/>
            <person name="Grigoriev I.V."/>
            <person name="Hibbett D.S."/>
        </authorList>
    </citation>
    <scope>NUCLEOTIDE SEQUENCE [LARGE SCALE GENOMIC DNA]</scope>
    <source>
        <strain evidence="3 4">CBS 109695</strain>
    </source>
</reference>
<dbReference type="STRING" id="436010.A0A165Y1W1"/>
<proteinExistence type="predicted"/>
<keyword evidence="4" id="KW-1185">Reference proteome</keyword>
<dbReference type="EMBL" id="KV417707">
    <property type="protein sequence ID" value="KZP09120.1"/>
    <property type="molecule type" value="Genomic_DNA"/>
</dbReference>
<dbReference type="OrthoDB" id="4743193at2759"/>
<dbReference type="Pfam" id="PF20231">
    <property type="entry name" value="DUF6589"/>
    <property type="match status" value="1"/>
</dbReference>
<gene>
    <name evidence="3" type="ORF">FIBSPDRAFT_914131</name>
</gene>
<dbReference type="InterPro" id="IPR046496">
    <property type="entry name" value="DUF6589"/>
</dbReference>
<protein>
    <recommendedName>
        <fullName evidence="2">DUF6589 domain-containing protein</fullName>
    </recommendedName>
</protein>
<organism evidence="3 4">
    <name type="scientific">Athelia psychrophila</name>
    <dbReference type="NCBI Taxonomy" id="1759441"/>
    <lineage>
        <taxon>Eukaryota</taxon>
        <taxon>Fungi</taxon>
        <taxon>Dikarya</taxon>
        <taxon>Basidiomycota</taxon>
        <taxon>Agaricomycotina</taxon>
        <taxon>Agaricomycetes</taxon>
        <taxon>Agaricomycetidae</taxon>
        <taxon>Atheliales</taxon>
        <taxon>Atheliaceae</taxon>
        <taxon>Athelia</taxon>
    </lineage>
</organism>
<evidence type="ECO:0000256" key="1">
    <source>
        <dbReference type="SAM" id="MobiDB-lite"/>
    </source>
</evidence>
<feature type="compositionally biased region" description="Basic and acidic residues" evidence="1">
    <location>
        <begin position="87"/>
        <end position="102"/>
    </location>
</feature>
<feature type="region of interest" description="Disordered" evidence="1">
    <location>
        <begin position="67"/>
        <end position="112"/>
    </location>
</feature>
<dbReference type="Proteomes" id="UP000076532">
    <property type="component" value="Unassembled WGS sequence"/>
</dbReference>